<gene>
    <name evidence="11" type="primary">ectD</name>
    <name evidence="11" type="ORF">Mth01_41220</name>
</gene>
<comment type="function">
    <text evidence="2">Involved in the biosynthesis of 5-hydroxyectoine, called compatible solute, which helps organisms to survive extreme osmotic stress by acting as a highly soluble organic osmolyte. Catalyzes the 2-oxoglutarate-dependent selective hydroxylation of L-ectoine to yield (4S,5S)-5-hydroxyectoine.</text>
</comment>
<evidence type="ECO:0000256" key="3">
    <source>
        <dbReference type="ARBA" id="ARBA00007851"/>
    </source>
</evidence>
<name>A0A8J3W046_9ACTN</name>
<evidence type="ECO:0000256" key="10">
    <source>
        <dbReference type="NCBIfam" id="TIGR02408"/>
    </source>
</evidence>
<accession>A0A8J3W046</accession>
<evidence type="ECO:0000256" key="4">
    <source>
        <dbReference type="ARBA" id="ARBA00011738"/>
    </source>
</evidence>
<dbReference type="EC" id="1.14.11.55" evidence="10"/>
<evidence type="ECO:0000313" key="12">
    <source>
        <dbReference type="Proteomes" id="UP000610966"/>
    </source>
</evidence>
<reference evidence="11" key="1">
    <citation type="submission" date="2021-01" db="EMBL/GenBank/DDBJ databases">
        <title>Whole genome shotgun sequence of Sphaerimonospora thailandensis NBRC 107569.</title>
        <authorList>
            <person name="Komaki H."/>
            <person name="Tamura T."/>
        </authorList>
    </citation>
    <scope>NUCLEOTIDE SEQUENCE</scope>
    <source>
        <strain evidence="11">NBRC 107569</strain>
    </source>
</reference>
<keyword evidence="8" id="KW-0408">Iron</keyword>
<keyword evidence="6 11" id="KW-0223">Dioxygenase</keyword>
<comment type="subunit">
    <text evidence="4">Homodimer.</text>
</comment>
<evidence type="ECO:0000256" key="5">
    <source>
        <dbReference type="ARBA" id="ARBA00022723"/>
    </source>
</evidence>
<evidence type="ECO:0000313" key="11">
    <source>
        <dbReference type="EMBL" id="GIH71869.1"/>
    </source>
</evidence>
<dbReference type="InterPro" id="IPR008775">
    <property type="entry name" value="Phytyl_CoA_dOase-like"/>
</dbReference>
<dbReference type="AlphaFoldDB" id="A0A8J3W046"/>
<evidence type="ECO:0000256" key="7">
    <source>
        <dbReference type="ARBA" id="ARBA00023002"/>
    </source>
</evidence>
<keyword evidence="5" id="KW-0479">Metal-binding</keyword>
<proteinExistence type="inferred from homology"/>
<protein>
    <recommendedName>
        <fullName evidence="10">Ectoine hydroxylase</fullName>
        <ecNumber evidence="10">1.14.11.55</ecNumber>
    </recommendedName>
</protein>
<dbReference type="GO" id="GO:0005506">
    <property type="term" value="F:iron ion binding"/>
    <property type="evidence" value="ECO:0007669"/>
    <property type="project" value="UniProtKB-ARBA"/>
</dbReference>
<dbReference type="InterPro" id="IPR012774">
    <property type="entry name" value="EctD"/>
</dbReference>
<organism evidence="11 12">
    <name type="scientific">Sphaerimonospora thailandensis</name>
    <dbReference type="NCBI Taxonomy" id="795644"/>
    <lineage>
        <taxon>Bacteria</taxon>
        <taxon>Bacillati</taxon>
        <taxon>Actinomycetota</taxon>
        <taxon>Actinomycetes</taxon>
        <taxon>Streptosporangiales</taxon>
        <taxon>Streptosporangiaceae</taxon>
        <taxon>Sphaerimonospora</taxon>
    </lineage>
</organism>
<keyword evidence="12" id="KW-1185">Reference proteome</keyword>
<dbReference type="FunFam" id="2.60.120.620:FF:000016">
    <property type="entry name" value="Ectoine hydroxylase"/>
    <property type="match status" value="1"/>
</dbReference>
<dbReference type="RefSeq" id="WP_239089856.1">
    <property type="nucleotide sequence ID" value="NZ_BOOG01000041.1"/>
</dbReference>
<comment type="caution">
    <text evidence="11">The sequence shown here is derived from an EMBL/GenBank/DDBJ whole genome shotgun (WGS) entry which is preliminary data.</text>
</comment>
<evidence type="ECO:0000256" key="6">
    <source>
        <dbReference type="ARBA" id="ARBA00022964"/>
    </source>
</evidence>
<evidence type="ECO:0000256" key="9">
    <source>
        <dbReference type="ARBA" id="ARBA00049228"/>
    </source>
</evidence>
<sequence length="293" mass="32933">MPMDIYPTRKTIEPTLVFRRDPVVYGGPEDGPIDEKTLKEFGEKGFLTVEQLIDPVEVDRYRAELRRLLTDEGLRGDERVITERQSQEVRSIFEVHRISEVFAELAADPRIVGRARQILGSDVYIHQSRVNYKPGFEGKDFYWHSDFETWHAEDGMPRMRAVSISIALTENFVHNGGLMIIPGSHRTLVCCTGQTPADHYKESLKSQEIGTPDPDSLRLLAEKHGIELLTGPAGSATMFDCNCMHGSNGNITPFPRSNVFFVYNSVDNVCGEPFAAKTPRPSFIASRDFTPVG</sequence>
<keyword evidence="7" id="KW-0560">Oxidoreductase</keyword>
<dbReference type="GO" id="GO:0016706">
    <property type="term" value="F:2-oxoglutarate-dependent dioxygenase activity"/>
    <property type="evidence" value="ECO:0007669"/>
    <property type="project" value="InterPro"/>
</dbReference>
<evidence type="ECO:0000256" key="1">
    <source>
        <dbReference type="ARBA" id="ARBA00001954"/>
    </source>
</evidence>
<dbReference type="PANTHER" id="PTHR20883">
    <property type="entry name" value="PHYTANOYL-COA DIOXYGENASE DOMAIN CONTAINING 1"/>
    <property type="match status" value="1"/>
</dbReference>
<dbReference type="NCBIfam" id="TIGR02408">
    <property type="entry name" value="ectoine_ThpD"/>
    <property type="match status" value="1"/>
</dbReference>
<dbReference type="PANTHER" id="PTHR20883:SF48">
    <property type="entry name" value="ECTOINE DIOXYGENASE"/>
    <property type="match status" value="1"/>
</dbReference>
<comment type="catalytic activity">
    <reaction evidence="9">
        <text>L-ectoine + 2-oxoglutarate + O2 = 5-hydroxyectoine + succinate + CO2</text>
        <dbReference type="Rhea" id="RHEA:45740"/>
        <dbReference type="ChEBI" id="CHEBI:15379"/>
        <dbReference type="ChEBI" id="CHEBI:16526"/>
        <dbReference type="ChEBI" id="CHEBI:16810"/>
        <dbReference type="ChEBI" id="CHEBI:30031"/>
        <dbReference type="ChEBI" id="CHEBI:58515"/>
        <dbReference type="ChEBI" id="CHEBI:85413"/>
        <dbReference type="EC" id="1.14.11.55"/>
    </reaction>
</comment>
<dbReference type="Gene3D" id="2.60.120.620">
    <property type="entry name" value="q2cbj1_9rhob like domain"/>
    <property type="match status" value="1"/>
</dbReference>
<dbReference type="SUPFAM" id="SSF51197">
    <property type="entry name" value="Clavaminate synthase-like"/>
    <property type="match status" value="1"/>
</dbReference>
<dbReference type="Pfam" id="PF05721">
    <property type="entry name" value="PhyH"/>
    <property type="match status" value="1"/>
</dbReference>
<comment type="similarity">
    <text evidence="3">Belongs to the PhyH family. EctD subfamily.</text>
</comment>
<evidence type="ECO:0000256" key="8">
    <source>
        <dbReference type="ARBA" id="ARBA00023004"/>
    </source>
</evidence>
<dbReference type="Proteomes" id="UP000610966">
    <property type="component" value="Unassembled WGS sequence"/>
</dbReference>
<comment type="cofactor">
    <cofactor evidence="1">
        <name>Fe(2+)</name>
        <dbReference type="ChEBI" id="CHEBI:29033"/>
    </cofactor>
</comment>
<dbReference type="EMBL" id="BOOG01000041">
    <property type="protein sequence ID" value="GIH71869.1"/>
    <property type="molecule type" value="Genomic_DNA"/>
</dbReference>
<evidence type="ECO:0000256" key="2">
    <source>
        <dbReference type="ARBA" id="ARBA00004063"/>
    </source>
</evidence>